<reference evidence="2" key="1">
    <citation type="journal article" date="2008" name="Genetics">
        <title>Rapid evolution of two odorant-binding protein genes, Obp57d and Obp57e, in the Drosophila melanogaster species group.</title>
        <authorList>
            <person name="Matsuo T."/>
        </authorList>
    </citation>
    <scope>NUCLEOTIDE SEQUENCE</scope>
    <source>
        <strain evidence="2">14024-0371.00</strain>
    </source>
</reference>
<feature type="signal peptide" evidence="1">
    <location>
        <begin position="1"/>
        <end position="18"/>
    </location>
</feature>
<organism evidence="2">
    <name type="scientific">Drosophila ananassae</name>
    <name type="common">Fruit fly</name>
    <dbReference type="NCBI Taxonomy" id="7217"/>
    <lineage>
        <taxon>Eukaryota</taxon>
        <taxon>Metazoa</taxon>
        <taxon>Ecdysozoa</taxon>
        <taxon>Arthropoda</taxon>
        <taxon>Hexapoda</taxon>
        <taxon>Insecta</taxon>
        <taxon>Pterygota</taxon>
        <taxon>Neoptera</taxon>
        <taxon>Endopterygota</taxon>
        <taxon>Diptera</taxon>
        <taxon>Brachycera</taxon>
        <taxon>Muscomorpha</taxon>
        <taxon>Ephydroidea</taxon>
        <taxon>Drosophilidae</taxon>
        <taxon>Drosophila</taxon>
        <taxon>Sophophora</taxon>
    </lineage>
</organism>
<name>B0M2C4_DROAN</name>
<dbReference type="SUPFAM" id="SSF47565">
    <property type="entry name" value="Insect pheromone/odorant-binding proteins"/>
    <property type="match status" value="1"/>
</dbReference>
<gene>
    <name evidence="2" type="primary">Obp57d</name>
</gene>
<protein>
    <submittedName>
        <fullName evidence="2">Odorant-binding protein 57d</fullName>
    </submittedName>
</protein>
<dbReference type="EMBL" id="AB370271">
    <property type="protein sequence ID" value="BAG11602.1"/>
    <property type="molecule type" value="Genomic_DNA"/>
</dbReference>
<proteinExistence type="predicted"/>
<accession>B0M2C4</accession>
<dbReference type="AlphaFoldDB" id="B0M2C4"/>
<sequence>MFYSSLVCLICGIILVNSFYEDPCENHKGFTEKDANEVMENWPANLLVSRVNRTHKCRVACILSYYMLLGYEGQITLDKYLDAGIIDEYEIASTLLRCKYEYKDEKDICEFGFGIFHCFRMELLLKSESSLKK</sequence>
<dbReference type="InterPro" id="IPR036728">
    <property type="entry name" value="PBP_GOBP_sf"/>
</dbReference>
<evidence type="ECO:0000256" key="1">
    <source>
        <dbReference type="SAM" id="SignalP"/>
    </source>
</evidence>
<evidence type="ECO:0000313" key="2">
    <source>
        <dbReference type="EMBL" id="BAG11602.1"/>
    </source>
</evidence>
<keyword evidence="1" id="KW-0732">Signal</keyword>
<dbReference type="InterPro" id="IPR006170">
    <property type="entry name" value="PBP/GOBP"/>
</dbReference>
<dbReference type="Pfam" id="PF01395">
    <property type="entry name" value="PBP_GOBP"/>
    <property type="match status" value="1"/>
</dbReference>
<dbReference type="Gene3D" id="1.10.238.20">
    <property type="entry name" value="Pheromone/general odorant binding protein domain"/>
    <property type="match status" value="1"/>
</dbReference>
<feature type="chain" id="PRO_5002750291" evidence="1">
    <location>
        <begin position="19"/>
        <end position="133"/>
    </location>
</feature>
<dbReference type="GO" id="GO:0005549">
    <property type="term" value="F:odorant binding"/>
    <property type="evidence" value="ECO:0007669"/>
    <property type="project" value="InterPro"/>
</dbReference>